<dbReference type="GO" id="GO:0030313">
    <property type="term" value="C:cell envelope"/>
    <property type="evidence" value="ECO:0007669"/>
    <property type="project" value="UniProtKB-SubCell"/>
</dbReference>
<keyword evidence="4" id="KW-0676">Redox-active center</keyword>
<protein>
    <submittedName>
        <fullName evidence="6">TlpA family protein disulfide reductase</fullName>
    </submittedName>
</protein>
<evidence type="ECO:0000313" key="7">
    <source>
        <dbReference type="Proteomes" id="UP000316614"/>
    </source>
</evidence>
<dbReference type="AlphaFoldDB" id="A0A514CMZ4"/>
<evidence type="ECO:0000313" key="6">
    <source>
        <dbReference type="EMBL" id="QDH81168.1"/>
    </source>
</evidence>
<keyword evidence="2" id="KW-0201">Cytochrome c-type biogenesis</keyword>
<feature type="domain" description="Thioredoxin" evidence="5">
    <location>
        <begin position="344"/>
        <end position="494"/>
    </location>
</feature>
<dbReference type="PROSITE" id="PS51257">
    <property type="entry name" value="PROKAR_LIPOPROTEIN"/>
    <property type="match status" value="1"/>
</dbReference>
<keyword evidence="7" id="KW-1185">Reference proteome</keyword>
<dbReference type="PROSITE" id="PS51352">
    <property type="entry name" value="THIOREDOXIN_2"/>
    <property type="match status" value="1"/>
</dbReference>
<dbReference type="CDD" id="cd02966">
    <property type="entry name" value="TlpA_like_family"/>
    <property type="match status" value="1"/>
</dbReference>
<dbReference type="InterPro" id="IPR013766">
    <property type="entry name" value="Thioredoxin_domain"/>
</dbReference>
<comment type="subcellular location">
    <subcellularLocation>
        <location evidence="1">Cell envelope</location>
    </subcellularLocation>
</comment>
<sequence>MKQFLIFVSLILLGCSCQKENDQKMTIEGMITGTVPGRIEYTVPLNGITYFGFENSVQPDSLGHFKISLSLDKASFIELSNGHKPYGTIIAEPGMHYNVQIKQEKENTRFTVGSKNSKGQELYNQNPNRSMLSGHFELEARNYSEDSVPGEIKKGIGKSRLRNVAKYDSLLDAGIISKRFHELVIADQDYFYAGARASIALMNYLLSERNKNILTEEEYTRLWGDTFKEFPVTDPNLMRSPWFFYYVKSYLWYKDFVDGHVEPEELSETRKQGLIHTRHIDLAKKYLTGKQLEYYCAAYIYLEAINKNYEKELVTIFEQFEKENQSSEYIPYIESEIIPIIAFHRKQDEALNENTHILEDADNINSLKEAVKSINSQKVYVDIWATWCGPCKQEFKHNGRLYDLLNNENTTMLYISVDKDDKVEKWKEMIKYYQLEGYHLKASKELYKDLRRLRGKDTFGIPWHILTDGNGNVIEKYAGPPSDIQTLEKQLKDN</sequence>
<evidence type="ECO:0000256" key="2">
    <source>
        <dbReference type="ARBA" id="ARBA00022748"/>
    </source>
</evidence>
<dbReference type="PANTHER" id="PTHR42852">
    <property type="entry name" value="THIOL:DISULFIDE INTERCHANGE PROTEIN DSBE"/>
    <property type="match status" value="1"/>
</dbReference>
<evidence type="ECO:0000256" key="3">
    <source>
        <dbReference type="ARBA" id="ARBA00023157"/>
    </source>
</evidence>
<dbReference type="InterPro" id="IPR050553">
    <property type="entry name" value="Thioredoxin_ResA/DsbE_sf"/>
</dbReference>
<gene>
    <name evidence="6" type="ORF">FKX85_19895</name>
</gene>
<dbReference type="OrthoDB" id="6399635at2"/>
<dbReference type="Pfam" id="PF00578">
    <property type="entry name" value="AhpC-TSA"/>
    <property type="match status" value="1"/>
</dbReference>
<dbReference type="GO" id="GO:0017004">
    <property type="term" value="P:cytochrome complex assembly"/>
    <property type="evidence" value="ECO:0007669"/>
    <property type="project" value="UniProtKB-KW"/>
</dbReference>
<accession>A0A514CMZ4</accession>
<dbReference type="GO" id="GO:0016491">
    <property type="term" value="F:oxidoreductase activity"/>
    <property type="evidence" value="ECO:0007669"/>
    <property type="project" value="InterPro"/>
</dbReference>
<evidence type="ECO:0000259" key="5">
    <source>
        <dbReference type="PROSITE" id="PS51352"/>
    </source>
</evidence>
<dbReference type="EMBL" id="CP041253">
    <property type="protein sequence ID" value="QDH81168.1"/>
    <property type="molecule type" value="Genomic_DNA"/>
</dbReference>
<dbReference type="Gene3D" id="3.40.30.10">
    <property type="entry name" value="Glutaredoxin"/>
    <property type="match status" value="1"/>
</dbReference>
<proteinExistence type="predicted"/>
<name>A0A514CMZ4_9BACT</name>
<dbReference type="Proteomes" id="UP000316614">
    <property type="component" value="Chromosome"/>
</dbReference>
<keyword evidence="3" id="KW-1015">Disulfide bond</keyword>
<dbReference type="InterPro" id="IPR000866">
    <property type="entry name" value="AhpC/TSA"/>
</dbReference>
<dbReference type="InterPro" id="IPR036249">
    <property type="entry name" value="Thioredoxin-like_sf"/>
</dbReference>
<dbReference type="GO" id="GO:0016209">
    <property type="term" value="F:antioxidant activity"/>
    <property type="evidence" value="ECO:0007669"/>
    <property type="project" value="InterPro"/>
</dbReference>
<evidence type="ECO:0000256" key="4">
    <source>
        <dbReference type="ARBA" id="ARBA00023284"/>
    </source>
</evidence>
<dbReference type="SUPFAM" id="SSF52833">
    <property type="entry name" value="Thioredoxin-like"/>
    <property type="match status" value="1"/>
</dbReference>
<dbReference type="KEGG" id="echi:FKX85_19895"/>
<organism evidence="6 7">
    <name type="scientific">Echinicola soli</name>
    <dbReference type="NCBI Taxonomy" id="2591634"/>
    <lineage>
        <taxon>Bacteria</taxon>
        <taxon>Pseudomonadati</taxon>
        <taxon>Bacteroidota</taxon>
        <taxon>Cytophagia</taxon>
        <taxon>Cytophagales</taxon>
        <taxon>Cyclobacteriaceae</taxon>
        <taxon>Echinicola</taxon>
    </lineage>
</organism>
<reference evidence="6 7" key="1">
    <citation type="submission" date="2019-06" db="EMBL/GenBank/DDBJ databases">
        <title>Echinicola alkalisoli sp. nov. isolated from saline soil.</title>
        <authorList>
            <person name="Sun J.-Q."/>
            <person name="Xu L."/>
        </authorList>
    </citation>
    <scope>NUCLEOTIDE SEQUENCE [LARGE SCALE GENOMIC DNA]</scope>
    <source>
        <strain evidence="6 7">LN3S3</strain>
    </source>
</reference>
<dbReference type="RefSeq" id="WP_141616383.1">
    <property type="nucleotide sequence ID" value="NZ_CP041253.1"/>
</dbReference>
<evidence type="ECO:0000256" key="1">
    <source>
        <dbReference type="ARBA" id="ARBA00004196"/>
    </source>
</evidence>
<dbReference type="PANTHER" id="PTHR42852:SF6">
    <property type="entry name" value="THIOL:DISULFIDE INTERCHANGE PROTEIN DSBE"/>
    <property type="match status" value="1"/>
</dbReference>